<keyword evidence="3" id="KW-1185">Reference proteome</keyword>
<accession>A0A5P9NK84</accession>
<reference evidence="2 3" key="1">
    <citation type="submission" date="2019-02" db="EMBL/GenBank/DDBJ databases">
        <authorList>
            <person name="Li S.-H."/>
        </authorList>
    </citation>
    <scope>NUCLEOTIDE SEQUENCE [LARGE SCALE GENOMIC DNA]</scope>
    <source>
        <strain evidence="2 3">IMCC14385</strain>
    </source>
</reference>
<dbReference type="KEGG" id="halc:EY643_08310"/>
<dbReference type="EMBL" id="CP036422">
    <property type="protein sequence ID" value="QFU75654.1"/>
    <property type="molecule type" value="Genomic_DNA"/>
</dbReference>
<feature type="region of interest" description="Disordered" evidence="1">
    <location>
        <begin position="160"/>
        <end position="182"/>
    </location>
</feature>
<protein>
    <submittedName>
        <fullName evidence="2">DUF481 domain-containing protein</fullName>
    </submittedName>
</protein>
<name>A0A5P9NK84_9GAMM</name>
<dbReference type="InterPro" id="IPR007433">
    <property type="entry name" value="DUF481"/>
</dbReference>
<proteinExistence type="predicted"/>
<organism evidence="2 3">
    <name type="scientific">Halioglobus maricola</name>
    <dbReference type="NCBI Taxonomy" id="2601894"/>
    <lineage>
        <taxon>Bacteria</taxon>
        <taxon>Pseudomonadati</taxon>
        <taxon>Pseudomonadota</taxon>
        <taxon>Gammaproteobacteria</taxon>
        <taxon>Cellvibrionales</taxon>
        <taxon>Halieaceae</taxon>
        <taxon>Halioglobus</taxon>
    </lineage>
</organism>
<dbReference type="Pfam" id="PF04338">
    <property type="entry name" value="DUF481"/>
    <property type="match status" value="1"/>
</dbReference>
<dbReference type="Proteomes" id="UP000326287">
    <property type="component" value="Chromosome"/>
</dbReference>
<dbReference type="RefSeq" id="WP_152661761.1">
    <property type="nucleotide sequence ID" value="NZ_CP036422.1"/>
</dbReference>
<evidence type="ECO:0000313" key="3">
    <source>
        <dbReference type="Proteomes" id="UP000326287"/>
    </source>
</evidence>
<evidence type="ECO:0000256" key="1">
    <source>
        <dbReference type="SAM" id="MobiDB-lite"/>
    </source>
</evidence>
<sequence>MTPSHHFIRILALIFCLIGTEALAQRKTDVVHLYNGDKVTGEIKQLYGGILELSTDSMGRVRIEWPEVARVESKYHYEVRVSDGERLYGSFSNEARPGQLLLTDIFGRHELESLGVVEIRPVEETFIDRLDVYLSGTYGYTNASGVTQLAFNTEVSYEDEKSRNTLSARSEITETDEGSTSSTRINVNRGVWRLNRSDAFRTTFVNYEDNDELDLAYRIGVGAGLGRYVLDSHRTRLVGSGGLQVITEKNLGAETNQDVEAFFNLTYATWKFTTPELNVDLNFTLYPSVTDLGRLRSDSSLRLRWEMIEDLSWDITAWATSDNQVEDSDSYWDYSITTGIGWEF</sequence>
<evidence type="ECO:0000313" key="2">
    <source>
        <dbReference type="EMBL" id="QFU75654.1"/>
    </source>
</evidence>
<gene>
    <name evidence="2" type="ORF">EY643_08310</name>
</gene>
<dbReference type="OrthoDB" id="9806250at2"/>
<dbReference type="AlphaFoldDB" id="A0A5P9NK84"/>